<dbReference type="EMBL" id="BQKI01000071">
    <property type="protein sequence ID" value="GJN14987.1"/>
    <property type="molecule type" value="Genomic_DNA"/>
</dbReference>
<dbReference type="InterPro" id="IPR011009">
    <property type="entry name" value="Kinase-like_dom_sf"/>
</dbReference>
<dbReference type="SUPFAM" id="SSF56112">
    <property type="entry name" value="Protein kinase-like (PK-like)"/>
    <property type="match status" value="1"/>
</dbReference>
<dbReference type="PANTHER" id="PTHR45631">
    <property type="entry name" value="OS07G0107800 PROTEIN-RELATED"/>
    <property type="match status" value="1"/>
</dbReference>
<keyword evidence="4" id="KW-1185">Reference proteome</keyword>
<dbReference type="PROSITE" id="PS00107">
    <property type="entry name" value="PROTEIN_KINASE_ATP"/>
    <property type="match status" value="1"/>
</dbReference>
<feature type="domain" description="Protein kinase" evidence="2">
    <location>
        <begin position="1"/>
        <end position="110"/>
    </location>
</feature>
<reference evidence="3" key="2">
    <citation type="submission" date="2021-12" db="EMBL/GenBank/DDBJ databases">
        <title>Resequencing data analysis of finger millet.</title>
        <authorList>
            <person name="Hatakeyama M."/>
            <person name="Aluri S."/>
            <person name="Balachadran M.T."/>
            <person name="Sivarajan S.R."/>
            <person name="Poveda L."/>
            <person name="Shimizu-Inatsugi R."/>
            <person name="Schlapbach R."/>
            <person name="Sreeman S.M."/>
            <person name="Shimizu K.K."/>
        </authorList>
    </citation>
    <scope>NUCLEOTIDE SEQUENCE</scope>
</reference>
<dbReference type="InterPro" id="IPR017441">
    <property type="entry name" value="Protein_kinase_ATP_BS"/>
</dbReference>
<evidence type="ECO:0000256" key="1">
    <source>
        <dbReference type="PROSITE-ProRule" id="PRU10141"/>
    </source>
</evidence>
<keyword evidence="1" id="KW-0547">Nucleotide-binding</keyword>
<organism evidence="3 4">
    <name type="scientific">Eleusine coracana subsp. coracana</name>
    <dbReference type="NCBI Taxonomy" id="191504"/>
    <lineage>
        <taxon>Eukaryota</taxon>
        <taxon>Viridiplantae</taxon>
        <taxon>Streptophyta</taxon>
        <taxon>Embryophyta</taxon>
        <taxon>Tracheophyta</taxon>
        <taxon>Spermatophyta</taxon>
        <taxon>Magnoliopsida</taxon>
        <taxon>Liliopsida</taxon>
        <taxon>Poales</taxon>
        <taxon>Poaceae</taxon>
        <taxon>PACMAD clade</taxon>
        <taxon>Chloridoideae</taxon>
        <taxon>Cynodonteae</taxon>
        <taxon>Eleusininae</taxon>
        <taxon>Eleusine</taxon>
    </lineage>
</organism>
<name>A0AAV5DWZ2_ELECO</name>
<accession>A0AAV5DWZ2</accession>
<evidence type="ECO:0000259" key="2">
    <source>
        <dbReference type="PROSITE" id="PS50011"/>
    </source>
</evidence>
<proteinExistence type="predicted"/>
<dbReference type="AlphaFoldDB" id="A0AAV5DWZ2"/>
<protein>
    <recommendedName>
        <fullName evidence="2">Protein kinase domain-containing protein</fullName>
    </recommendedName>
</protein>
<dbReference type="InterPro" id="IPR000719">
    <property type="entry name" value="Prot_kinase_dom"/>
</dbReference>
<dbReference type="GO" id="GO:0005524">
    <property type="term" value="F:ATP binding"/>
    <property type="evidence" value="ECO:0007669"/>
    <property type="project" value="UniProtKB-UniRule"/>
</dbReference>
<dbReference type="PANTHER" id="PTHR45631:SF114">
    <property type="entry name" value="OS05G0525800 PROTEIN"/>
    <property type="match status" value="1"/>
</dbReference>
<dbReference type="Proteomes" id="UP001054889">
    <property type="component" value="Unassembled WGS sequence"/>
</dbReference>
<comment type="caution">
    <text evidence="3">The sequence shown here is derived from an EMBL/GenBank/DDBJ whole genome shotgun (WGS) entry which is preliminary data.</text>
</comment>
<feature type="binding site" evidence="1">
    <location>
        <position position="24"/>
    </location>
    <ligand>
        <name>ATP</name>
        <dbReference type="ChEBI" id="CHEBI:30616"/>
    </ligand>
</feature>
<evidence type="ECO:0000313" key="4">
    <source>
        <dbReference type="Proteomes" id="UP001054889"/>
    </source>
</evidence>
<dbReference type="Gene3D" id="1.10.510.10">
    <property type="entry name" value="Transferase(Phosphotransferase) domain 1"/>
    <property type="match status" value="1"/>
</dbReference>
<gene>
    <name evidence="3" type="primary">gb01871</name>
    <name evidence="3" type="ORF">PR202_gb01871</name>
</gene>
<keyword evidence="1" id="KW-0067">ATP-binding</keyword>
<reference evidence="3" key="1">
    <citation type="journal article" date="2018" name="DNA Res.">
        <title>Multiple hybrid de novo genome assembly of finger millet, an orphan allotetraploid crop.</title>
        <authorList>
            <person name="Hatakeyama M."/>
            <person name="Aluri S."/>
            <person name="Balachadran M.T."/>
            <person name="Sivarajan S.R."/>
            <person name="Patrignani A."/>
            <person name="Gruter S."/>
            <person name="Poveda L."/>
            <person name="Shimizu-Inatsugi R."/>
            <person name="Baeten J."/>
            <person name="Francoijs K.J."/>
            <person name="Nataraja K.N."/>
            <person name="Reddy Y.A.N."/>
            <person name="Phadnis S."/>
            <person name="Ravikumar R.L."/>
            <person name="Schlapbach R."/>
            <person name="Sreeman S.M."/>
            <person name="Shimizu K.K."/>
        </authorList>
    </citation>
    <scope>NUCLEOTIDE SEQUENCE</scope>
</reference>
<dbReference type="InterPro" id="IPR001245">
    <property type="entry name" value="Ser-Thr/Tyr_kinase_cat_dom"/>
</dbReference>
<dbReference type="Pfam" id="PF07714">
    <property type="entry name" value="PK_Tyr_Ser-Thr"/>
    <property type="match status" value="1"/>
</dbReference>
<dbReference type="GO" id="GO:0004672">
    <property type="term" value="F:protein kinase activity"/>
    <property type="evidence" value="ECO:0007669"/>
    <property type="project" value="InterPro"/>
</dbReference>
<sequence length="110" mass="12239">MVGEGGFGKVYDGFLEDGTQVAVKLRSQSSNQGVKEFLAEGSILARHHNNLVSMVGYCKDGQYMALVYEYMQEGTLQEHIAGNGHSGRCLTWRQRLRIALGITRVDEVFL</sequence>
<evidence type="ECO:0000313" key="3">
    <source>
        <dbReference type="EMBL" id="GJN14987.1"/>
    </source>
</evidence>
<dbReference type="PROSITE" id="PS50011">
    <property type="entry name" value="PROTEIN_KINASE_DOM"/>
    <property type="match status" value="1"/>
</dbReference>